<comment type="caution">
    <text evidence="1">The sequence shown here is derived from an EMBL/GenBank/DDBJ whole genome shotgun (WGS) entry which is preliminary data.</text>
</comment>
<evidence type="ECO:0000313" key="2">
    <source>
        <dbReference type="Proteomes" id="UP000524246"/>
    </source>
</evidence>
<dbReference type="CDD" id="cd00882">
    <property type="entry name" value="Ras_like_GTPase"/>
    <property type="match status" value="1"/>
</dbReference>
<sequence>VFQLAKEYGPQLWETISSYWAKGKTLAVIGPTACGKDSLIARLQGKPVPDIHINTGMPEDVAEYRVEYPIEGGKKISFTANKSLNVGGEEPDRDEHWADVCKNADVIFYMLDAQKFHAASIPTLSRLKNDMRWLTAELGDKNKFKLIIVLNKFDLLLGEEGLDNLEKVMQEVGAPMINEIKNVAQKTLGVKKSHLSAVLPLCTTDGYLFSQLFPPLLLAAAEK</sequence>
<organism evidence="1 2">
    <name type="scientific">SAR324 cluster bacterium</name>
    <dbReference type="NCBI Taxonomy" id="2024889"/>
    <lineage>
        <taxon>Bacteria</taxon>
        <taxon>Deltaproteobacteria</taxon>
        <taxon>SAR324 cluster</taxon>
    </lineage>
</organism>
<dbReference type="InterPro" id="IPR027417">
    <property type="entry name" value="P-loop_NTPase"/>
</dbReference>
<gene>
    <name evidence="1" type="ORF">GYA55_05745</name>
</gene>
<feature type="non-terminal residue" evidence="1">
    <location>
        <position position="1"/>
    </location>
</feature>
<name>A0A7X9FQV7_9DELT</name>
<accession>A0A7X9FQV7</accession>
<proteinExistence type="predicted"/>
<dbReference type="EMBL" id="JAAZON010000243">
    <property type="protein sequence ID" value="NMC62657.1"/>
    <property type="molecule type" value="Genomic_DNA"/>
</dbReference>
<dbReference type="SUPFAM" id="SSF52540">
    <property type="entry name" value="P-loop containing nucleoside triphosphate hydrolases"/>
    <property type="match status" value="1"/>
</dbReference>
<reference evidence="1 2" key="1">
    <citation type="journal article" date="2020" name="Biotechnol. Biofuels">
        <title>New insights from the biogas microbiome by comprehensive genome-resolved metagenomics of nearly 1600 species originating from multiple anaerobic digesters.</title>
        <authorList>
            <person name="Campanaro S."/>
            <person name="Treu L."/>
            <person name="Rodriguez-R L.M."/>
            <person name="Kovalovszki A."/>
            <person name="Ziels R.M."/>
            <person name="Maus I."/>
            <person name="Zhu X."/>
            <person name="Kougias P.G."/>
            <person name="Basile A."/>
            <person name="Luo G."/>
            <person name="Schluter A."/>
            <person name="Konstantinidis K.T."/>
            <person name="Angelidaki I."/>
        </authorList>
    </citation>
    <scope>NUCLEOTIDE SEQUENCE [LARGE SCALE GENOMIC DNA]</scope>
    <source>
        <strain evidence="1">AS27yjCOA_65</strain>
    </source>
</reference>
<evidence type="ECO:0000313" key="1">
    <source>
        <dbReference type="EMBL" id="NMC62657.1"/>
    </source>
</evidence>
<dbReference type="Gene3D" id="3.40.50.300">
    <property type="entry name" value="P-loop containing nucleotide triphosphate hydrolases"/>
    <property type="match status" value="1"/>
</dbReference>
<dbReference type="Proteomes" id="UP000524246">
    <property type="component" value="Unassembled WGS sequence"/>
</dbReference>
<protein>
    <submittedName>
        <fullName evidence="1">GTPase domain-containing protein</fullName>
    </submittedName>
</protein>
<dbReference type="AlphaFoldDB" id="A0A7X9FQV7"/>